<gene>
    <name evidence="8" type="ORF">CWB73_02315</name>
</gene>
<dbReference type="InterPro" id="IPR036942">
    <property type="entry name" value="Beta-barrel_TonB_sf"/>
</dbReference>
<comment type="subcellular location">
    <subcellularLocation>
        <location evidence="1 7">Cell outer membrane</location>
        <topology evidence="1 7">Multi-pass membrane protein</topology>
    </subcellularLocation>
</comment>
<accession>A0A5S3YZA3</accession>
<evidence type="ECO:0000256" key="4">
    <source>
        <dbReference type="ARBA" id="ARBA00022692"/>
    </source>
</evidence>
<sequence length="87" mass="10150">MHRSLELGWVDKLGSIDKEGYNLVDVYARYEPTEQLRFDLSIQNLFNETYRSHGSVGDFSKFGKGYETLKGMYEPGRDIRLSVSYQF</sequence>
<proteinExistence type="inferred from homology"/>
<evidence type="ECO:0000256" key="7">
    <source>
        <dbReference type="PROSITE-ProRule" id="PRU01360"/>
    </source>
</evidence>
<evidence type="ECO:0000256" key="3">
    <source>
        <dbReference type="ARBA" id="ARBA00022452"/>
    </source>
</evidence>
<evidence type="ECO:0000313" key="9">
    <source>
        <dbReference type="Proteomes" id="UP000307362"/>
    </source>
</evidence>
<dbReference type="GO" id="GO:0009279">
    <property type="term" value="C:cell outer membrane"/>
    <property type="evidence" value="ECO:0007669"/>
    <property type="project" value="UniProtKB-SubCell"/>
</dbReference>
<evidence type="ECO:0000256" key="2">
    <source>
        <dbReference type="ARBA" id="ARBA00022448"/>
    </source>
</evidence>
<dbReference type="EMBL" id="PNCM01000007">
    <property type="protein sequence ID" value="TMP83326.1"/>
    <property type="molecule type" value="Genomic_DNA"/>
</dbReference>
<comment type="similarity">
    <text evidence="7">Belongs to the TonB-dependent receptor family.</text>
</comment>
<evidence type="ECO:0000256" key="6">
    <source>
        <dbReference type="ARBA" id="ARBA00023237"/>
    </source>
</evidence>
<dbReference type="Proteomes" id="UP000307362">
    <property type="component" value="Unassembled WGS sequence"/>
</dbReference>
<organism evidence="8 9">
    <name type="scientific">Pseudoalteromonas phenolica</name>
    <dbReference type="NCBI Taxonomy" id="161398"/>
    <lineage>
        <taxon>Bacteria</taxon>
        <taxon>Pseudomonadati</taxon>
        <taxon>Pseudomonadota</taxon>
        <taxon>Gammaproteobacteria</taxon>
        <taxon>Alteromonadales</taxon>
        <taxon>Pseudoalteromonadaceae</taxon>
        <taxon>Pseudoalteromonas</taxon>
    </lineage>
</organism>
<keyword evidence="2 7" id="KW-0813">Transport</keyword>
<comment type="caution">
    <text evidence="8">The sequence shown here is derived from an EMBL/GenBank/DDBJ whole genome shotgun (WGS) entry which is preliminary data.</text>
</comment>
<dbReference type="PROSITE" id="PS52016">
    <property type="entry name" value="TONB_DEPENDENT_REC_3"/>
    <property type="match status" value="1"/>
</dbReference>
<name>A0A5S3YZA3_9GAMM</name>
<dbReference type="InterPro" id="IPR039426">
    <property type="entry name" value="TonB-dep_rcpt-like"/>
</dbReference>
<dbReference type="RefSeq" id="WP_138566259.1">
    <property type="nucleotide sequence ID" value="NZ_PNCM01000007.1"/>
</dbReference>
<dbReference type="OrthoDB" id="9760494at2"/>
<protein>
    <submittedName>
        <fullName evidence="8">Uncharacterized protein</fullName>
    </submittedName>
</protein>
<keyword evidence="5 7" id="KW-0472">Membrane</keyword>
<reference evidence="9" key="2">
    <citation type="submission" date="2019-06" db="EMBL/GenBank/DDBJ databases">
        <title>Co-occurence of chitin degradation, pigmentation and bioactivity in marine Pseudoalteromonas.</title>
        <authorList>
            <person name="Sonnenschein E.C."/>
            <person name="Bech P.K."/>
        </authorList>
    </citation>
    <scope>NUCLEOTIDE SEQUENCE [LARGE SCALE GENOMIC DNA]</scope>
    <source>
        <strain evidence="9">S1189</strain>
    </source>
</reference>
<evidence type="ECO:0000313" key="8">
    <source>
        <dbReference type="EMBL" id="TMP83326.1"/>
    </source>
</evidence>
<evidence type="ECO:0000256" key="1">
    <source>
        <dbReference type="ARBA" id="ARBA00004571"/>
    </source>
</evidence>
<keyword evidence="4 7" id="KW-0812">Transmembrane</keyword>
<keyword evidence="6 7" id="KW-0998">Cell outer membrane</keyword>
<keyword evidence="3 7" id="KW-1134">Transmembrane beta strand</keyword>
<reference evidence="8 9" key="1">
    <citation type="submission" date="2017-12" db="EMBL/GenBank/DDBJ databases">
        <authorList>
            <person name="Paulsen S."/>
            <person name="Gram L.K."/>
        </authorList>
    </citation>
    <scope>NUCLEOTIDE SEQUENCE [LARGE SCALE GENOMIC DNA]</scope>
    <source>
        <strain evidence="8 9">S1189</strain>
    </source>
</reference>
<evidence type="ECO:0000256" key="5">
    <source>
        <dbReference type="ARBA" id="ARBA00023136"/>
    </source>
</evidence>
<dbReference type="Gene3D" id="2.40.170.20">
    <property type="entry name" value="TonB-dependent receptor, beta-barrel domain"/>
    <property type="match status" value="1"/>
</dbReference>
<dbReference type="AlphaFoldDB" id="A0A5S3YZA3"/>
<dbReference type="SUPFAM" id="SSF56935">
    <property type="entry name" value="Porins"/>
    <property type="match status" value="1"/>
</dbReference>